<dbReference type="Proteomes" id="UP000663828">
    <property type="component" value="Unassembled WGS sequence"/>
</dbReference>
<dbReference type="EMBL" id="CAJNOR010000267">
    <property type="protein sequence ID" value="CAF0861147.1"/>
    <property type="molecule type" value="Genomic_DNA"/>
</dbReference>
<keyword evidence="1" id="KW-1133">Transmembrane helix</keyword>
<dbReference type="EMBL" id="CAJNOJ010000033">
    <property type="protein sequence ID" value="CAF0902759.1"/>
    <property type="molecule type" value="Genomic_DNA"/>
</dbReference>
<organism evidence="2 4">
    <name type="scientific">Adineta ricciae</name>
    <name type="common">Rotifer</name>
    <dbReference type="NCBI Taxonomy" id="249248"/>
    <lineage>
        <taxon>Eukaryota</taxon>
        <taxon>Metazoa</taxon>
        <taxon>Spiralia</taxon>
        <taxon>Gnathifera</taxon>
        <taxon>Rotifera</taxon>
        <taxon>Eurotatoria</taxon>
        <taxon>Bdelloidea</taxon>
        <taxon>Adinetida</taxon>
        <taxon>Adinetidae</taxon>
        <taxon>Adineta</taxon>
    </lineage>
</organism>
<comment type="caution">
    <text evidence="2">The sequence shown here is derived from an EMBL/GenBank/DDBJ whole genome shotgun (WGS) entry which is preliminary data.</text>
</comment>
<accession>A0A813WVM0</accession>
<keyword evidence="4" id="KW-1185">Reference proteome</keyword>
<proteinExistence type="predicted"/>
<reference evidence="2" key="1">
    <citation type="submission" date="2021-02" db="EMBL/GenBank/DDBJ databases">
        <authorList>
            <person name="Nowell W R."/>
        </authorList>
    </citation>
    <scope>NUCLEOTIDE SEQUENCE</scope>
</reference>
<keyword evidence="1" id="KW-0812">Transmembrane</keyword>
<evidence type="ECO:0000313" key="3">
    <source>
        <dbReference type="EMBL" id="CAF0902759.1"/>
    </source>
</evidence>
<evidence type="ECO:0000256" key="1">
    <source>
        <dbReference type="SAM" id="Phobius"/>
    </source>
</evidence>
<name>A0A813WVM0_ADIRI</name>
<sequence>MGFWSSSVMLTSVIPEDDFDESQKSNQYTNRLITYGSYHYLILVLSSCFFVWILPISYHKQNSSKAVSCKPNLAVQDNAAGSLFRPNDESDDQEGELEVTTTATDPCLASKPFLYKAARDQYFGDMLYEKDKNRWSATYLLCKKVKTVFD</sequence>
<keyword evidence="1" id="KW-0472">Membrane</keyword>
<dbReference type="AlphaFoldDB" id="A0A813WVM0"/>
<evidence type="ECO:0000313" key="4">
    <source>
        <dbReference type="Proteomes" id="UP000663828"/>
    </source>
</evidence>
<dbReference type="Proteomes" id="UP000663852">
    <property type="component" value="Unassembled WGS sequence"/>
</dbReference>
<feature type="transmembrane region" description="Helical" evidence="1">
    <location>
        <begin position="38"/>
        <end position="58"/>
    </location>
</feature>
<protein>
    <submittedName>
        <fullName evidence="2">Uncharacterized protein</fullName>
    </submittedName>
</protein>
<evidence type="ECO:0000313" key="2">
    <source>
        <dbReference type="EMBL" id="CAF0861147.1"/>
    </source>
</evidence>
<gene>
    <name evidence="3" type="ORF">EDS130_LOCUS9865</name>
    <name evidence="2" type="ORF">XAT740_LOCUS5993</name>
</gene>